<comment type="caution">
    <text evidence="2">The sequence shown here is derived from an EMBL/GenBank/DDBJ whole genome shotgun (WGS) entry which is preliminary data.</text>
</comment>
<feature type="region of interest" description="Disordered" evidence="1">
    <location>
        <begin position="174"/>
        <end position="215"/>
    </location>
</feature>
<feature type="compositionally biased region" description="Basic residues" evidence="1">
    <location>
        <begin position="369"/>
        <end position="379"/>
    </location>
</feature>
<gene>
    <name evidence="2" type="ORF">SDC9_39029</name>
</gene>
<evidence type="ECO:0000313" key="2">
    <source>
        <dbReference type="EMBL" id="MPL92905.1"/>
    </source>
</evidence>
<feature type="region of interest" description="Disordered" evidence="1">
    <location>
        <begin position="241"/>
        <end position="265"/>
    </location>
</feature>
<evidence type="ECO:0000256" key="1">
    <source>
        <dbReference type="SAM" id="MobiDB-lite"/>
    </source>
</evidence>
<dbReference type="AlphaFoldDB" id="A0A644VNK0"/>
<sequence length="551" mass="61523">MPELGRAHRAAGETGRQPTFGDHLNHVGQAHDFIQILGNQQDRRPGIARGDQAGMDIGHRADIEPAHRLVREDDLRPRLEHPAKDQFLHVAARQQPDPRLGPRTAHVVIGDQLFGKAPRRAVVEQPGAGELRIGLEDGVLGQGEIGDGTGPVPVLWDPADARGKRRARAPVGGCLVRQDEPPRGRNDQPRQQIGQRRLTIARHARKPGDLPRAQIEADMFQPRPRARVGRRDIIEVQQHWPRHAGGHPRQRDLGAHHHRGERRRAGVGGRDLAHHLAMAQHHDPVGRRHHLVQLVRDEDDRQPPRRRPPQRGEQRLAFLRGQHRRRLVEDQHLRLAVERLQDLDALTLAHRKRAGARLGVDLQPEVLRKRPHPGPRRRPVQPQRPQRPGAQQDVVEHGKIVGEGEMLMHHADARRDRRARGAGRQHLPHHLDRAGIRRVMAEEDVHQRGLARAVLAQKRHHLAAREAQAHRVIRGERPEALGDAVKAQDDLPRRICPGHDAFGSLSSTVTVTLPALIAASFSATSASAAAGTLPAKVPSGARLQPPWRIVE</sequence>
<feature type="region of interest" description="Disordered" evidence="1">
    <location>
        <begin position="360"/>
        <end position="393"/>
    </location>
</feature>
<name>A0A644VNK0_9ZZZZ</name>
<reference evidence="2" key="1">
    <citation type="submission" date="2019-08" db="EMBL/GenBank/DDBJ databases">
        <authorList>
            <person name="Kucharzyk K."/>
            <person name="Murdoch R.W."/>
            <person name="Higgins S."/>
            <person name="Loffler F."/>
        </authorList>
    </citation>
    <scope>NUCLEOTIDE SEQUENCE</scope>
</reference>
<organism evidence="2">
    <name type="scientific">bioreactor metagenome</name>
    <dbReference type="NCBI Taxonomy" id="1076179"/>
    <lineage>
        <taxon>unclassified sequences</taxon>
        <taxon>metagenomes</taxon>
        <taxon>ecological metagenomes</taxon>
    </lineage>
</organism>
<dbReference type="AntiFam" id="ANF00095">
    <property type="entry name" value="Shadow ORF (opposite ABC transporters)"/>
</dbReference>
<feature type="compositionally biased region" description="Basic and acidic residues" evidence="1">
    <location>
        <begin position="177"/>
        <end position="188"/>
    </location>
</feature>
<proteinExistence type="predicted"/>
<feature type="region of interest" description="Disordered" evidence="1">
    <location>
        <begin position="294"/>
        <end position="314"/>
    </location>
</feature>
<accession>A0A644VNK0</accession>
<protein>
    <submittedName>
        <fullName evidence="2">Uncharacterized protein</fullName>
    </submittedName>
</protein>
<feature type="region of interest" description="Disordered" evidence="1">
    <location>
        <begin position="1"/>
        <end position="24"/>
    </location>
</feature>
<dbReference type="EMBL" id="VSSQ01000374">
    <property type="protein sequence ID" value="MPL92905.1"/>
    <property type="molecule type" value="Genomic_DNA"/>
</dbReference>
<feature type="compositionally biased region" description="Low complexity" evidence="1">
    <location>
        <begin position="380"/>
        <end position="392"/>
    </location>
</feature>